<proteinExistence type="predicted"/>
<feature type="compositionally biased region" description="Polar residues" evidence="1">
    <location>
        <begin position="27"/>
        <end position="36"/>
    </location>
</feature>
<dbReference type="EMBL" id="AJVK01018877">
    <property type="status" value="NOT_ANNOTATED_CDS"/>
    <property type="molecule type" value="Genomic_DNA"/>
</dbReference>
<dbReference type="EMBL" id="AJVK01018876">
    <property type="status" value="NOT_ANNOTATED_CDS"/>
    <property type="molecule type" value="Genomic_DNA"/>
</dbReference>
<feature type="region of interest" description="Disordered" evidence="1">
    <location>
        <begin position="1"/>
        <end position="108"/>
    </location>
</feature>
<evidence type="ECO:0000313" key="2">
    <source>
        <dbReference type="EnsemblMetazoa" id="PPAI010641-PA"/>
    </source>
</evidence>
<protein>
    <submittedName>
        <fullName evidence="2">Uncharacterized protein</fullName>
    </submittedName>
</protein>
<dbReference type="AlphaFoldDB" id="A0A1B0DQ51"/>
<evidence type="ECO:0000313" key="3">
    <source>
        <dbReference type="Proteomes" id="UP000092462"/>
    </source>
</evidence>
<organism evidence="2 3">
    <name type="scientific">Phlebotomus papatasi</name>
    <name type="common">Sandfly</name>
    <dbReference type="NCBI Taxonomy" id="29031"/>
    <lineage>
        <taxon>Eukaryota</taxon>
        <taxon>Metazoa</taxon>
        <taxon>Ecdysozoa</taxon>
        <taxon>Arthropoda</taxon>
        <taxon>Hexapoda</taxon>
        <taxon>Insecta</taxon>
        <taxon>Pterygota</taxon>
        <taxon>Neoptera</taxon>
        <taxon>Endopterygota</taxon>
        <taxon>Diptera</taxon>
        <taxon>Nematocera</taxon>
        <taxon>Psychodoidea</taxon>
        <taxon>Psychodidae</taxon>
        <taxon>Phlebotomus</taxon>
        <taxon>Phlebotomus</taxon>
    </lineage>
</organism>
<feature type="compositionally biased region" description="Basic residues" evidence="1">
    <location>
        <begin position="50"/>
        <end position="60"/>
    </location>
</feature>
<sequence>MSKREGENIIGSLNAENIPWADDDTQADGTNSATALGSSGETVSSEESRRRRSLMARRGHGNAIYLKIPQADQQPGPSDNGISSENITSDDENPGPLKEVESGEKRGLRRNSISLPTLNAADLEALVAVHDAAQEVREKQTQNRKAGGDGESMVCSIEPDTEHSSEDEEKKPARKYIFRTKRRSSIAPLPALRLNDKEMIANEFDSQSVTTQNSITSASSLASLLKEKIQVSGSHFSHAINS</sequence>
<dbReference type="VEuPathDB" id="VectorBase:PPAI010641"/>
<feature type="region of interest" description="Disordered" evidence="1">
    <location>
        <begin position="137"/>
        <end position="173"/>
    </location>
</feature>
<dbReference type="VEuPathDB" id="VectorBase:PPAPM1_009843"/>
<feature type="compositionally biased region" description="Polar residues" evidence="1">
    <location>
        <begin position="71"/>
        <end position="87"/>
    </location>
</feature>
<name>A0A1B0DQ51_PHLPP</name>
<reference evidence="2" key="1">
    <citation type="submission" date="2022-08" db="UniProtKB">
        <authorList>
            <consortium name="EnsemblMetazoa"/>
        </authorList>
    </citation>
    <scope>IDENTIFICATION</scope>
    <source>
        <strain evidence="2">Israel</strain>
    </source>
</reference>
<dbReference type="Proteomes" id="UP000092462">
    <property type="component" value="Unassembled WGS sequence"/>
</dbReference>
<accession>A0A1B0DQ51</accession>
<keyword evidence="3" id="KW-1185">Reference proteome</keyword>
<feature type="compositionally biased region" description="Basic and acidic residues" evidence="1">
    <location>
        <begin position="160"/>
        <end position="171"/>
    </location>
</feature>
<evidence type="ECO:0000256" key="1">
    <source>
        <dbReference type="SAM" id="MobiDB-lite"/>
    </source>
</evidence>
<dbReference type="EnsemblMetazoa" id="PPAI010641-RA">
    <property type="protein sequence ID" value="PPAI010641-PA"/>
    <property type="gene ID" value="PPAI010641"/>
</dbReference>